<feature type="transmembrane region" description="Helical" evidence="1">
    <location>
        <begin position="154"/>
        <end position="172"/>
    </location>
</feature>
<gene>
    <name evidence="2" type="ORF">ACFQ1E_09675</name>
</gene>
<feature type="transmembrane region" description="Helical" evidence="1">
    <location>
        <begin position="86"/>
        <end position="108"/>
    </location>
</feature>
<reference evidence="3" key="1">
    <citation type="journal article" date="2019" name="Int. J. Syst. Evol. Microbiol.">
        <title>The Global Catalogue of Microorganisms (GCM) 10K type strain sequencing project: providing services to taxonomists for standard genome sequencing and annotation.</title>
        <authorList>
            <consortium name="The Broad Institute Genomics Platform"/>
            <consortium name="The Broad Institute Genome Sequencing Center for Infectious Disease"/>
            <person name="Wu L."/>
            <person name="Ma J."/>
        </authorList>
    </citation>
    <scope>NUCLEOTIDE SEQUENCE [LARGE SCALE GENOMIC DNA]</scope>
    <source>
        <strain evidence="3">CCUG 62982</strain>
    </source>
</reference>
<keyword evidence="3" id="KW-1185">Reference proteome</keyword>
<evidence type="ECO:0000313" key="3">
    <source>
        <dbReference type="Proteomes" id="UP001596977"/>
    </source>
</evidence>
<accession>A0ABW3H556</accession>
<organism evidence="2 3">
    <name type="scientific">Sphingomonas canadensis</name>
    <dbReference type="NCBI Taxonomy" id="1219257"/>
    <lineage>
        <taxon>Bacteria</taxon>
        <taxon>Pseudomonadati</taxon>
        <taxon>Pseudomonadota</taxon>
        <taxon>Alphaproteobacteria</taxon>
        <taxon>Sphingomonadales</taxon>
        <taxon>Sphingomonadaceae</taxon>
        <taxon>Sphingomonas</taxon>
    </lineage>
</organism>
<feature type="transmembrane region" description="Helical" evidence="1">
    <location>
        <begin position="61"/>
        <end position="79"/>
    </location>
</feature>
<feature type="transmembrane region" description="Helical" evidence="1">
    <location>
        <begin position="184"/>
        <end position="205"/>
    </location>
</feature>
<evidence type="ECO:0000256" key="1">
    <source>
        <dbReference type="SAM" id="Phobius"/>
    </source>
</evidence>
<name>A0ABW3H556_9SPHN</name>
<protein>
    <submittedName>
        <fullName evidence="2">Uncharacterized protein</fullName>
    </submittedName>
</protein>
<proteinExistence type="predicted"/>
<dbReference type="EMBL" id="JBHTJG010000004">
    <property type="protein sequence ID" value="MFD0946606.1"/>
    <property type="molecule type" value="Genomic_DNA"/>
</dbReference>
<comment type="caution">
    <text evidence="2">The sequence shown here is derived from an EMBL/GenBank/DDBJ whole genome shotgun (WGS) entry which is preliminary data.</text>
</comment>
<dbReference type="RefSeq" id="WP_264944334.1">
    <property type="nucleotide sequence ID" value="NZ_JAPDRA010000004.1"/>
</dbReference>
<keyword evidence="1" id="KW-1133">Transmembrane helix</keyword>
<keyword evidence="1" id="KW-0812">Transmembrane</keyword>
<dbReference type="Proteomes" id="UP001596977">
    <property type="component" value="Unassembled WGS sequence"/>
</dbReference>
<evidence type="ECO:0000313" key="2">
    <source>
        <dbReference type="EMBL" id="MFD0946606.1"/>
    </source>
</evidence>
<sequence>MAALLVSRGFAMIPGMASCGTSGGAEPVLSLEFARDAGEAARLTAAAACRGAQRSGLWLDMLAFIPAYGLFVLLTARAVRGAAPPLALAASAAIVAAAAADVVENLLLFETLEPGAISFALLGTMVRAKFALIALAEMMLGAALLWRGALPGRAAGAVAAAGGLLSAVLLAADPLNPNMIGGSALALMALLAAAVTGAFRPALVLRQGWR</sequence>
<keyword evidence="1" id="KW-0472">Membrane</keyword>
<feature type="transmembrane region" description="Helical" evidence="1">
    <location>
        <begin position="128"/>
        <end position="147"/>
    </location>
</feature>